<evidence type="ECO:0000256" key="2">
    <source>
        <dbReference type="ARBA" id="ARBA00022748"/>
    </source>
</evidence>
<dbReference type="Gene3D" id="3.40.30.10">
    <property type="entry name" value="Glutaredoxin"/>
    <property type="match status" value="1"/>
</dbReference>
<sequence length="251" mass="26757">MARSAQQAVLPRIVDFPCLPRGYAGRHRIFGAGGRFGSRGARRMRAATVSRSARRFAPVLLACVALVAALAGCSGKDAVATGGGTFQFVSPGGKTEIFYDPPSSRGTIGKLAGPDLMTAGKTTSVDDFPGQVVVLNLWGQWCGPCRGEAPALEKVYSENKDRGVAFLGINIRDPEQDKAQDFVVSNKIGYPSIYDPSMRTLLALGGNFPTSVIPTTLVLDRQHRVAAVFLKTLLPQDLDPVVRRLADEGPA</sequence>
<dbReference type="InterPro" id="IPR013740">
    <property type="entry name" value="Redoxin"/>
</dbReference>
<gene>
    <name evidence="7" type="ORF">F5544_41255</name>
</gene>
<dbReference type="GO" id="GO:0017004">
    <property type="term" value="P:cytochrome complex assembly"/>
    <property type="evidence" value="ECO:0007669"/>
    <property type="project" value="UniProtKB-KW"/>
</dbReference>
<keyword evidence="2" id="KW-0201">Cytochrome c-type biogenesis</keyword>
<dbReference type="InterPro" id="IPR017937">
    <property type="entry name" value="Thioredoxin_CS"/>
</dbReference>
<dbReference type="Proteomes" id="UP000503540">
    <property type="component" value="Chromosome"/>
</dbReference>
<dbReference type="AlphaFoldDB" id="A0A6G9YSB3"/>
<dbReference type="PROSITE" id="PS51352">
    <property type="entry name" value="THIOREDOXIN_2"/>
    <property type="match status" value="1"/>
</dbReference>
<dbReference type="EMBL" id="CP046172">
    <property type="protein sequence ID" value="QIS16061.1"/>
    <property type="molecule type" value="Genomic_DNA"/>
</dbReference>
<dbReference type="InterPro" id="IPR013766">
    <property type="entry name" value="Thioredoxin_domain"/>
</dbReference>
<organism evidence="7 8">
    <name type="scientific">Nocardia arthritidis</name>
    <dbReference type="NCBI Taxonomy" id="228602"/>
    <lineage>
        <taxon>Bacteria</taxon>
        <taxon>Bacillati</taxon>
        <taxon>Actinomycetota</taxon>
        <taxon>Actinomycetes</taxon>
        <taxon>Mycobacteriales</taxon>
        <taxon>Nocardiaceae</taxon>
        <taxon>Nocardia</taxon>
    </lineage>
</organism>
<evidence type="ECO:0000256" key="5">
    <source>
        <dbReference type="ARBA" id="ARBA00023284"/>
    </source>
</evidence>
<protein>
    <submittedName>
        <fullName evidence="7">Redoxin domain-containing protein</fullName>
    </submittedName>
</protein>
<dbReference type="InterPro" id="IPR036249">
    <property type="entry name" value="Thioredoxin-like_sf"/>
</dbReference>
<reference evidence="7 8" key="1">
    <citation type="journal article" date="2019" name="ACS Chem. Biol.">
        <title>Identification and Mobilization of a Cryptic Antibiotic Biosynthesis Gene Locus from a Human-Pathogenic Nocardia Isolate.</title>
        <authorList>
            <person name="Herisse M."/>
            <person name="Ishida K."/>
            <person name="Porter J.L."/>
            <person name="Howden B."/>
            <person name="Hertweck C."/>
            <person name="Stinear T.P."/>
            <person name="Pidot S.J."/>
        </authorList>
    </citation>
    <scope>NUCLEOTIDE SEQUENCE [LARGE SCALE GENOMIC DNA]</scope>
    <source>
        <strain evidence="7 8">AUSMDU00012717</strain>
    </source>
</reference>
<proteinExistence type="predicted"/>
<dbReference type="PROSITE" id="PS00194">
    <property type="entry name" value="THIOREDOXIN_1"/>
    <property type="match status" value="1"/>
</dbReference>
<accession>A0A6G9YSB3</accession>
<evidence type="ECO:0000259" key="6">
    <source>
        <dbReference type="PROSITE" id="PS51352"/>
    </source>
</evidence>
<dbReference type="GO" id="GO:0016491">
    <property type="term" value="F:oxidoreductase activity"/>
    <property type="evidence" value="ECO:0007669"/>
    <property type="project" value="InterPro"/>
</dbReference>
<dbReference type="PANTHER" id="PTHR42852:SF6">
    <property type="entry name" value="THIOL:DISULFIDE INTERCHANGE PROTEIN DSBE"/>
    <property type="match status" value="1"/>
</dbReference>
<keyword evidence="5" id="KW-0676">Redox-active center</keyword>
<dbReference type="KEGG" id="nah:F5544_41255"/>
<evidence type="ECO:0000313" key="7">
    <source>
        <dbReference type="EMBL" id="QIS16061.1"/>
    </source>
</evidence>
<keyword evidence="3" id="KW-0812">Transmembrane</keyword>
<name>A0A6G9YSB3_9NOCA</name>
<keyword evidence="3" id="KW-0735">Signal-anchor</keyword>
<feature type="domain" description="Thioredoxin" evidence="6">
    <location>
        <begin position="89"/>
        <end position="251"/>
    </location>
</feature>
<dbReference type="InterPro" id="IPR050553">
    <property type="entry name" value="Thioredoxin_ResA/DsbE_sf"/>
</dbReference>
<evidence type="ECO:0000313" key="8">
    <source>
        <dbReference type="Proteomes" id="UP000503540"/>
    </source>
</evidence>
<evidence type="ECO:0000256" key="1">
    <source>
        <dbReference type="ARBA" id="ARBA00004196"/>
    </source>
</evidence>
<comment type="subcellular location">
    <subcellularLocation>
        <location evidence="1">Cell envelope</location>
    </subcellularLocation>
</comment>
<evidence type="ECO:0000256" key="4">
    <source>
        <dbReference type="ARBA" id="ARBA00023157"/>
    </source>
</evidence>
<dbReference type="SUPFAM" id="SSF52833">
    <property type="entry name" value="Thioredoxin-like"/>
    <property type="match status" value="1"/>
</dbReference>
<evidence type="ECO:0000256" key="3">
    <source>
        <dbReference type="ARBA" id="ARBA00022968"/>
    </source>
</evidence>
<keyword evidence="4" id="KW-1015">Disulfide bond</keyword>
<keyword evidence="8" id="KW-1185">Reference proteome</keyword>
<dbReference type="PANTHER" id="PTHR42852">
    <property type="entry name" value="THIOL:DISULFIDE INTERCHANGE PROTEIN DSBE"/>
    <property type="match status" value="1"/>
</dbReference>
<dbReference type="Pfam" id="PF08534">
    <property type="entry name" value="Redoxin"/>
    <property type="match status" value="1"/>
</dbReference>
<dbReference type="GO" id="GO:0030313">
    <property type="term" value="C:cell envelope"/>
    <property type="evidence" value="ECO:0007669"/>
    <property type="project" value="UniProtKB-SubCell"/>
</dbReference>
<dbReference type="CDD" id="cd02966">
    <property type="entry name" value="TlpA_like_family"/>
    <property type="match status" value="1"/>
</dbReference>